<organism evidence="3 4">
    <name type="scientific">Ornatilinea apprima</name>
    <dbReference type="NCBI Taxonomy" id="1134406"/>
    <lineage>
        <taxon>Bacteria</taxon>
        <taxon>Bacillati</taxon>
        <taxon>Chloroflexota</taxon>
        <taxon>Anaerolineae</taxon>
        <taxon>Anaerolineales</taxon>
        <taxon>Anaerolineaceae</taxon>
        <taxon>Ornatilinea</taxon>
    </lineage>
</organism>
<sequence length="171" mass="18777">MIAFLREHAIPYQRVEHPPVYTSAESGFYLQNAPGEEGKNLFLTDKKGRRTFLVLSLERKRVDLKALGDLLGAPKLKFASEERLAERLGVTPGAVDALAVINDVESKVELVIDADLWRNEAIRSHPLVNTATLILARADLERFFALTGHTPLIVPLPELSAGEPSAPEADA</sequence>
<evidence type="ECO:0000313" key="4">
    <source>
        <dbReference type="Proteomes" id="UP000050417"/>
    </source>
</evidence>
<dbReference type="InterPro" id="IPR040285">
    <property type="entry name" value="ProX/PRXD1"/>
</dbReference>
<dbReference type="Proteomes" id="UP000050417">
    <property type="component" value="Unassembled WGS sequence"/>
</dbReference>
<comment type="caution">
    <text evidence="3">The sequence shown here is derived from an EMBL/GenBank/DDBJ whole genome shotgun (WGS) entry which is preliminary data.</text>
</comment>
<dbReference type="PANTHER" id="PTHR31423:SF3">
    <property type="entry name" value="PROLYL-TRNA SYNTHETASE ASSOCIATED DOMAIN-CONTAINING PROTEIN 1-RELATED"/>
    <property type="match status" value="1"/>
</dbReference>
<feature type="domain" description="YbaK/aminoacyl-tRNA synthetase-associated" evidence="2">
    <location>
        <begin position="17"/>
        <end position="143"/>
    </location>
</feature>
<dbReference type="AlphaFoldDB" id="A0A0P6XRI9"/>
<comment type="similarity">
    <text evidence="1">Belongs to the PRORSD1 family.</text>
</comment>
<dbReference type="PANTHER" id="PTHR31423">
    <property type="entry name" value="YBAK DOMAIN-CONTAINING PROTEIN"/>
    <property type="match status" value="1"/>
</dbReference>
<name>A0A0P6XRI9_9CHLR</name>
<dbReference type="CDD" id="cd04335">
    <property type="entry name" value="PrdX_deacylase"/>
    <property type="match status" value="1"/>
</dbReference>
<gene>
    <name evidence="3" type="ORF">ADN00_02940</name>
</gene>
<dbReference type="STRING" id="1134406.ADN00_02940"/>
<dbReference type="SUPFAM" id="SSF55826">
    <property type="entry name" value="YbaK/ProRS associated domain"/>
    <property type="match status" value="1"/>
</dbReference>
<dbReference type="GO" id="GO:0002161">
    <property type="term" value="F:aminoacyl-tRNA deacylase activity"/>
    <property type="evidence" value="ECO:0007669"/>
    <property type="project" value="InterPro"/>
</dbReference>
<dbReference type="InterPro" id="IPR007214">
    <property type="entry name" value="YbaK/aa-tRNA-synth-assoc-dom"/>
</dbReference>
<dbReference type="InterPro" id="IPR036754">
    <property type="entry name" value="YbaK/aa-tRNA-synt-asso_dom_sf"/>
</dbReference>
<evidence type="ECO:0000259" key="2">
    <source>
        <dbReference type="Pfam" id="PF04073"/>
    </source>
</evidence>
<protein>
    <recommendedName>
        <fullName evidence="2">YbaK/aminoacyl-tRNA synthetase-associated domain-containing protein</fullName>
    </recommendedName>
</protein>
<dbReference type="Gene3D" id="3.90.960.10">
    <property type="entry name" value="YbaK/aminoacyl-tRNA synthetase-associated domain"/>
    <property type="match status" value="1"/>
</dbReference>
<keyword evidence="4" id="KW-1185">Reference proteome</keyword>
<dbReference type="Pfam" id="PF04073">
    <property type="entry name" value="tRNA_edit"/>
    <property type="match status" value="1"/>
</dbReference>
<evidence type="ECO:0000313" key="3">
    <source>
        <dbReference type="EMBL" id="KPL79412.1"/>
    </source>
</evidence>
<reference evidence="3 4" key="1">
    <citation type="submission" date="2015-07" db="EMBL/GenBank/DDBJ databases">
        <title>Genome sequence of Ornatilinea apprima DSM 23815.</title>
        <authorList>
            <person name="Hemp J."/>
            <person name="Ward L.M."/>
            <person name="Pace L.A."/>
            <person name="Fischer W.W."/>
        </authorList>
    </citation>
    <scope>NUCLEOTIDE SEQUENCE [LARGE SCALE GENOMIC DNA]</scope>
    <source>
        <strain evidence="3 4">P3M-1</strain>
    </source>
</reference>
<evidence type="ECO:0000256" key="1">
    <source>
        <dbReference type="ARBA" id="ARBA00010201"/>
    </source>
</evidence>
<dbReference type="EMBL" id="LGCL01000013">
    <property type="protein sequence ID" value="KPL79412.1"/>
    <property type="molecule type" value="Genomic_DNA"/>
</dbReference>
<proteinExistence type="inferred from homology"/>
<accession>A0A0P6XRI9</accession>
<dbReference type="FunFam" id="3.90.960.10:FF:000005">
    <property type="entry name" value="Putative prolyl-tRNA synthetase"/>
    <property type="match status" value="1"/>
</dbReference>